<comment type="caution">
    <text evidence="2">The sequence shown here is derived from an EMBL/GenBank/DDBJ whole genome shotgun (WGS) entry which is preliminary data.</text>
</comment>
<name>A0A6G0VNA3_APHCR</name>
<protein>
    <submittedName>
        <fullName evidence="2">Transcription initiation factor TFIID subunit 1-like</fullName>
    </submittedName>
</protein>
<dbReference type="PANTHER" id="PTHR34153:SF2">
    <property type="entry name" value="SI:CH211-262H13.3-RELATED"/>
    <property type="match status" value="1"/>
</dbReference>
<evidence type="ECO:0000259" key="1">
    <source>
        <dbReference type="Pfam" id="PF16064"/>
    </source>
</evidence>
<dbReference type="EMBL" id="VUJU01015456">
    <property type="protein sequence ID" value="KAF0693760.1"/>
    <property type="molecule type" value="Genomic_DNA"/>
</dbReference>
<proteinExistence type="predicted"/>
<dbReference type="InterPro" id="IPR032071">
    <property type="entry name" value="DUF4806"/>
</dbReference>
<evidence type="ECO:0000313" key="2">
    <source>
        <dbReference type="EMBL" id="KAF0693760.1"/>
    </source>
</evidence>
<dbReference type="GO" id="GO:0003743">
    <property type="term" value="F:translation initiation factor activity"/>
    <property type="evidence" value="ECO:0007669"/>
    <property type="project" value="UniProtKB-KW"/>
</dbReference>
<keyword evidence="3" id="KW-1185">Reference proteome</keyword>
<keyword evidence="2" id="KW-0396">Initiation factor</keyword>
<dbReference type="PANTHER" id="PTHR34153">
    <property type="entry name" value="SI:CH211-262H13.3-RELATED-RELATED"/>
    <property type="match status" value="1"/>
</dbReference>
<dbReference type="Pfam" id="PF16064">
    <property type="entry name" value="DUF4806"/>
    <property type="match status" value="1"/>
</dbReference>
<dbReference type="Proteomes" id="UP000478052">
    <property type="component" value="Unassembled WGS sequence"/>
</dbReference>
<accession>A0A6G0VNA3</accession>
<sequence>MRQLVTLNARSKEHGEYLHTILMILNDIQEKQKSSNNQPATSSSMLEFEPIYEMLPVTNEESLNLLQQALTNDHTLFNKTVKMLSLIGGSDIKESVRRILRKLISNDYAKQFSYTGHKSSKHAFNKTILSSLLIKAIHSTSNLADKSVKEIETITSIWLSKASERSKITAS</sequence>
<reference evidence="2 3" key="1">
    <citation type="submission" date="2019-08" db="EMBL/GenBank/DDBJ databases">
        <title>Whole genome of Aphis craccivora.</title>
        <authorList>
            <person name="Voronova N.V."/>
            <person name="Shulinski R.S."/>
            <person name="Bandarenka Y.V."/>
            <person name="Zhorov D.G."/>
            <person name="Warner D."/>
        </authorList>
    </citation>
    <scope>NUCLEOTIDE SEQUENCE [LARGE SCALE GENOMIC DNA]</scope>
    <source>
        <strain evidence="2">180601</strain>
        <tissue evidence="2">Whole Body</tissue>
    </source>
</reference>
<organism evidence="2 3">
    <name type="scientific">Aphis craccivora</name>
    <name type="common">Cowpea aphid</name>
    <dbReference type="NCBI Taxonomy" id="307492"/>
    <lineage>
        <taxon>Eukaryota</taxon>
        <taxon>Metazoa</taxon>
        <taxon>Ecdysozoa</taxon>
        <taxon>Arthropoda</taxon>
        <taxon>Hexapoda</taxon>
        <taxon>Insecta</taxon>
        <taxon>Pterygota</taxon>
        <taxon>Neoptera</taxon>
        <taxon>Paraneoptera</taxon>
        <taxon>Hemiptera</taxon>
        <taxon>Sternorrhyncha</taxon>
        <taxon>Aphidomorpha</taxon>
        <taxon>Aphidoidea</taxon>
        <taxon>Aphididae</taxon>
        <taxon>Aphidini</taxon>
        <taxon>Aphis</taxon>
        <taxon>Aphis</taxon>
    </lineage>
</organism>
<feature type="domain" description="DUF4806" evidence="1">
    <location>
        <begin position="55"/>
        <end position="135"/>
    </location>
</feature>
<dbReference type="OrthoDB" id="6621698at2759"/>
<dbReference type="AlphaFoldDB" id="A0A6G0VNA3"/>
<evidence type="ECO:0000313" key="3">
    <source>
        <dbReference type="Proteomes" id="UP000478052"/>
    </source>
</evidence>
<keyword evidence="2" id="KW-0648">Protein biosynthesis</keyword>
<gene>
    <name evidence="2" type="ORF">FWK35_00036371</name>
</gene>